<name>A0ABD0JFE7_9CAEN</name>
<reference evidence="1 2" key="1">
    <citation type="journal article" date="2023" name="Sci. Data">
        <title>Genome assembly of the Korean intertidal mud-creeper Batillaria attramentaria.</title>
        <authorList>
            <person name="Patra A.K."/>
            <person name="Ho P.T."/>
            <person name="Jun S."/>
            <person name="Lee S.J."/>
            <person name="Kim Y."/>
            <person name="Won Y.J."/>
        </authorList>
    </citation>
    <scope>NUCLEOTIDE SEQUENCE [LARGE SCALE GENOMIC DNA]</scope>
    <source>
        <strain evidence="1">Wonlab-2016</strain>
    </source>
</reference>
<sequence>MIIIITKINPLTVANLSSPTSAHRRENFIRVAAPGLSGQGIQQSLFRHRTSERSCFPSSTLNLVLHSCSIDPQPTSTTQQKRSQAIFKIRKKL</sequence>
<evidence type="ECO:0000313" key="1">
    <source>
        <dbReference type="EMBL" id="KAK7473563.1"/>
    </source>
</evidence>
<accession>A0ABD0JFE7</accession>
<evidence type="ECO:0000313" key="2">
    <source>
        <dbReference type="Proteomes" id="UP001519460"/>
    </source>
</evidence>
<keyword evidence="2" id="KW-1185">Reference proteome</keyword>
<comment type="caution">
    <text evidence="1">The sequence shown here is derived from an EMBL/GenBank/DDBJ whole genome shotgun (WGS) entry which is preliminary data.</text>
</comment>
<dbReference type="EMBL" id="JACVVK020000465">
    <property type="protein sequence ID" value="KAK7473563.1"/>
    <property type="molecule type" value="Genomic_DNA"/>
</dbReference>
<dbReference type="Proteomes" id="UP001519460">
    <property type="component" value="Unassembled WGS sequence"/>
</dbReference>
<proteinExistence type="predicted"/>
<protein>
    <submittedName>
        <fullName evidence="1">Uncharacterized protein</fullName>
    </submittedName>
</protein>
<gene>
    <name evidence="1" type="ORF">BaRGS_00035224</name>
</gene>
<organism evidence="1 2">
    <name type="scientific">Batillaria attramentaria</name>
    <dbReference type="NCBI Taxonomy" id="370345"/>
    <lineage>
        <taxon>Eukaryota</taxon>
        <taxon>Metazoa</taxon>
        <taxon>Spiralia</taxon>
        <taxon>Lophotrochozoa</taxon>
        <taxon>Mollusca</taxon>
        <taxon>Gastropoda</taxon>
        <taxon>Caenogastropoda</taxon>
        <taxon>Sorbeoconcha</taxon>
        <taxon>Cerithioidea</taxon>
        <taxon>Batillariidae</taxon>
        <taxon>Batillaria</taxon>
    </lineage>
</organism>
<dbReference type="AlphaFoldDB" id="A0ABD0JFE7"/>